<comment type="caution">
    <text evidence="1">The sequence shown here is derived from an EMBL/GenBank/DDBJ whole genome shotgun (WGS) entry which is preliminary data.</text>
</comment>
<protein>
    <submittedName>
        <fullName evidence="1">Uncharacterized protein</fullName>
    </submittedName>
</protein>
<organism evidence="1 2">
    <name type="scientific">Dermatophagoides pteronyssinus</name>
    <name type="common">European house dust mite</name>
    <dbReference type="NCBI Taxonomy" id="6956"/>
    <lineage>
        <taxon>Eukaryota</taxon>
        <taxon>Metazoa</taxon>
        <taxon>Ecdysozoa</taxon>
        <taxon>Arthropoda</taxon>
        <taxon>Chelicerata</taxon>
        <taxon>Arachnida</taxon>
        <taxon>Acari</taxon>
        <taxon>Acariformes</taxon>
        <taxon>Sarcoptiformes</taxon>
        <taxon>Astigmata</taxon>
        <taxon>Psoroptidia</taxon>
        <taxon>Analgoidea</taxon>
        <taxon>Pyroglyphidae</taxon>
        <taxon>Dermatophagoidinae</taxon>
        <taxon>Dermatophagoides</taxon>
    </lineage>
</organism>
<proteinExistence type="predicted"/>
<evidence type="ECO:0000313" key="2">
    <source>
        <dbReference type="Proteomes" id="UP000887458"/>
    </source>
</evidence>
<sequence>MKEENKIRIGKYVTARCSLVVIDVAELSSILFRLFLSLSSLLLPPPPPSFESDLRFVFYQAYDHESYLVRLIFHQNLRIQPIMLTLD</sequence>
<dbReference type="Proteomes" id="UP000887458">
    <property type="component" value="Unassembled WGS sequence"/>
</dbReference>
<evidence type="ECO:0000313" key="1">
    <source>
        <dbReference type="EMBL" id="KAH9415078.1"/>
    </source>
</evidence>
<dbReference type="EMBL" id="NJHN03000100">
    <property type="protein sequence ID" value="KAH9415078.1"/>
    <property type="molecule type" value="Genomic_DNA"/>
</dbReference>
<name>A0ABQ8IXQ4_DERPT</name>
<gene>
    <name evidence="1" type="ORF">DERP_013548</name>
</gene>
<keyword evidence="2" id="KW-1185">Reference proteome</keyword>
<reference evidence="1 2" key="2">
    <citation type="journal article" date="2022" name="Mol. Biol. Evol.">
        <title>Comparative Genomics Reveals Insights into the Divergent Evolution of Astigmatic Mites and Household Pest Adaptations.</title>
        <authorList>
            <person name="Xiong Q."/>
            <person name="Wan A.T."/>
            <person name="Liu X."/>
            <person name="Fung C.S."/>
            <person name="Xiao X."/>
            <person name="Malainual N."/>
            <person name="Hou J."/>
            <person name="Wang L."/>
            <person name="Wang M."/>
            <person name="Yang K.Y."/>
            <person name="Cui Y."/>
            <person name="Leung E.L."/>
            <person name="Nong W."/>
            <person name="Shin S.K."/>
            <person name="Au S.W."/>
            <person name="Jeong K.Y."/>
            <person name="Chew F.T."/>
            <person name="Hui J.H."/>
            <person name="Leung T.F."/>
            <person name="Tungtrongchitr A."/>
            <person name="Zhong N."/>
            <person name="Liu Z."/>
            <person name="Tsui S.K."/>
        </authorList>
    </citation>
    <scope>NUCLEOTIDE SEQUENCE [LARGE SCALE GENOMIC DNA]</scope>
    <source>
        <strain evidence="1">Derp</strain>
    </source>
</reference>
<accession>A0ABQ8IXQ4</accession>
<reference evidence="1 2" key="1">
    <citation type="journal article" date="2018" name="J. Allergy Clin. Immunol.">
        <title>High-quality assembly of Dermatophagoides pteronyssinus genome and transcriptome reveals a wide range of novel allergens.</title>
        <authorList>
            <person name="Liu X.Y."/>
            <person name="Yang K.Y."/>
            <person name="Wang M.Q."/>
            <person name="Kwok J.S."/>
            <person name="Zeng X."/>
            <person name="Yang Z."/>
            <person name="Xiao X.J."/>
            <person name="Lau C.P."/>
            <person name="Li Y."/>
            <person name="Huang Z.M."/>
            <person name="Ba J.G."/>
            <person name="Yim A.K."/>
            <person name="Ouyang C.Y."/>
            <person name="Ngai S.M."/>
            <person name="Chan T.F."/>
            <person name="Leung E.L."/>
            <person name="Liu L."/>
            <person name="Liu Z.G."/>
            <person name="Tsui S.K."/>
        </authorList>
    </citation>
    <scope>NUCLEOTIDE SEQUENCE [LARGE SCALE GENOMIC DNA]</scope>
    <source>
        <strain evidence="1">Derp</strain>
    </source>
</reference>